<feature type="compositionally biased region" description="Basic and acidic residues" evidence="6">
    <location>
        <begin position="172"/>
        <end position="182"/>
    </location>
</feature>
<evidence type="ECO:0000256" key="5">
    <source>
        <dbReference type="ARBA" id="ARBA00023242"/>
    </source>
</evidence>
<feature type="domain" description="Myb-like" evidence="7">
    <location>
        <begin position="62"/>
        <end position="107"/>
    </location>
</feature>
<keyword evidence="11" id="KW-1185">Reference proteome</keyword>
<gene>
    <name evidence="10" type="ORF">KIW84_051284</name>
</gene>
<dbReference type="Pfam" id="PF00249">
    <property type="entry name" value="Myb_DNA-binding"/>
    <property type="match status" value="1"/>
</dbReference>
<feature type="domain" description="SANT" evidence="8">
    <location>
        <begin position="58"/>
        <end position="111"/>
    </location>
</feature>
<dbReference type="PROSITE" id="PS51294">
    <property type="entry name" value="HTH_MYB"/>
    <property type="match status" value="1"/>
</dbReference>
<evidence type="ECO:0000259" key="7">
    <source>
        <dbReference type="PROSITE" id="PS50090"/>
    </source>
</evidence>
<dbReference type="NCBIfam" id="TIGR01557">
    <property type="entry name" value="myb_SHAQKYF"/>
    <property type="match status" value="1"/>
</dbReference>
<evidence type="ECO:0000256" key="6">
    <source>
        <dbReference type="SAM" id="MobiDB-lite"/>
    </source>
</evidence>
<dbReference type="PANTHER" id="PTHR44191:SF53">
    <property type="entry name" value="MYB-LIKE TRANSCRIPTION FACTOR FAMILY PROTEIN"/>
    <property type="match status" value="1"/>
</dbReference>
<dbReference type="Gene3D" id="1.10.10.60">
    <property type="entry name" value="Homeodomain-like"/>
    <property type="match status" value="1"/>
</dbReference>
<dbReference type="FunFam" id="1.10.10.60:FF:000009">
    <property type="entry name" value="transcription factor MYB1R1"/>
    <property type="match status" value="1"/>
</dbReference>
<protein>
    <submittedName>
        <fullName evidence="10">Uncharacterized protein</fullName>
    </submittedName>
</protein>
<dbReference type="InterPro" id="IPR001005">
    <property type="entry name" value="SANT/Myb"/>
</dbReference>
<keyword evidence="5" id="KW-0539">Nucleus</keyword>
<dbReference type="InterPro" id="IPR017930">
    <property type="entry name" value="Myb_dom"/>
</dbReference>
<dbReference type="PROSITE" id="PS51293">
    <property type="entry name" value="SANT"/>
    <property type="match status" value="1"/>
</dbReference>
<dbReference type="Gramene" id="Psat05G0128400-T1">
    <property type="protein sequence ID" value="KAI5404081.1"/>
    <property type="gene ID" value="KIW84_051284"/>
</dbReference>
<dbReference type="Gramene" id="PSAT_LOCUS23811_t1">
    <property type="protein sequence ID" value="CAL5204848.1"/>
    <property type="gene ID" value="PSAT_LOCUS23811"/>
</dbReference>
<dbReference type="GO" id="GO:0009723">
    <property type="term" value="P:response to ethylene"/>
    <property type="evidence" value="ECO:0007669"/>
    <property type="project" value="TreeGrafter"/>
</dbReference>
<dbReference type="InterPro" id="IPR006447">
    <property type="entry name" value="Myb_dom_plants"/>
</dbReference>
<dbReference type="SUPFAM" id="SSF46689">
    <property type="entry name" value="Homeodomain-like"/>
    <property type="match status" value="1"/>
</dbReference>
<dbReference type="GO" id="GO:0006355">
    <property type="term" value="P:regulation of DNA-templated transcription"/>
    <property type="evidence" value="ECO:0007669"/>
    <property type="project" value="UniProtKB-ARBA"/>
</dbReference>
<dbReference type="PROSITE" id="PS50090">
    <property type="entry name" value="MYB_LIKE"/>
    <property type="match status" value="1"/>
</dbReference>
<dbReference type="EMBL" id="JAMSHJ010000005">
    <property type="protein sequence ID" value="KAI5404081.1"/>
    <property type="molecule type" value="Genomic_DNA"/>
</dbReference>
<feature type="domain" description="HTH myb-type" evidence="9">
    <location>
        <begin position="57"/>
        <end position="111"/>
    </location>
</feature>
<dbReference type="Gramene" id="Psat0ss1279g0200.1">
    <property type="protein sequence ID" value="Psat0ss1279g0200.1.cds"/>
    <property type="gene ID" value="Psat0ss1279g0200"/>
</dbReference>
<name>A0A9D4WKS6_PEA</name>
<sequence>MRVARKCSYCGTLGHNSRTCNNSISHKQLYLFSSSPRVNESSNNYSGTGLISTIPYSKKGMSWTEDEHYTFLRGLEKHGKGNWRSISRDFVTSRTPTQVASHAQKHFIRLSQNSFMNRTQHNLSLLSVGCESKTRFEAFYEPSEAFGRRNFISHPQYSEWPNSSTSTSTNCSHEKEAPDLELKLATPMPL</sequence>
<comment type="caution">
    <text evidence="10">The sequence shown here is derived from an EMBL/GenBank/DDBJ whole genome shotgun (WGS) entry which is preliminary data.</text>
</comment>
<dbReference type="AlphaFoldDB" id="A0A9D4WKS6"/>
<reference evidence="10 11" key="1">
    <citation type="journal article" date="2022" name="Nat. Genet.">
        <title>Improved pea reference genome and pan-genome highlight genomic features and evolutionary characteristics.</title>
        <authorList>
            <person name="Yang T."/>
            <person name="Liu R."/>
            <person name="Luo Y."/>
            <person name="Hu S."/>
            <person name="Wang D."/>
            <person name="Wang C."/>
            <person name="Pandey M.K."/>
            <person name="Ge S."/>
            <person name="Xu Q."/>
            <person name="Li N."/>
            <person name="Li G."/>
            <person name="Huang Y."/>
            <person name="Saxena R.K."/>
            <person name="Ji Y."/>
            <person name="Li M."/>
            <person name="Yan X."/>
            <person name="He Y."/>
            <person name="Liu Y."/>
            <person name="Wang X."/>
            <person name="Xiang C."/>
            <person name="Varshney R.K."/>
            <person name="Ding H."/>
            <person name="Gao S."/>
            <person name="Zong X."/>
        </authorList>
    </citation>
    <scope>NUCLEOTIDE SEQUENCE [LARGE SCALE GENOMIC DNA]</scope>
    <source>
        <strain evidence="10 11">cv. Zhongwan 6</strain>
    </source>
</reference>
<keyword evidence="3" id="KW-0238">DNA-binding</keyword>
<evidence type="ECO:0000259" key="8">
    <source>
        <dbReference type="PROSITE" id="PS51293"/>
    </source>
</evidence>
<keyword evidence="4" id="KW-0804">Transcription</keyword>
<organism evidence="10 11">
    <name type="scientific">Pisum sativum</name>
    <name type="common">Garden pea</name>
    <name type="synonym">Lathyrus oleraceus</name>
    <dbReference type="NCBI Taxonomy" id="3888"/>
    <lineage>
        <taxon>Eukaryota</taxon>
        <taxon>Viridiplantae</taxon>
        <taxon>Streptophyta</taxon>
        <taxon>Embryophyta</taxon>
        <taxon>Tracheophyta</taxon>
        <taxon>Spermatophyta</taxon>
        <taxon>Magnoliopsida</taxon>
        <taxon>eudicotyledons</taxon>
        <taxon>Gunneridae</taxon>
        <taxon>Pentapetalae</taxon>
        <taxon>rosids</taxon>
        <taxon>fabids</taxon>
        <taxon>Fabales</taxon>
        <taxon>Fabaceae</taxon>
        <taxon>Papilionoideae</taxon>
        <taxon>50 kb inversion clade</taxon>
        <taxon>NPAAA clade</taxon>
        <taxon>Hologalegina</taxon>
        <taxon>IRL clade</taxon>
        <taxon>Fabeae</taxon>
        <taxon>Lathyrus</taxon>
    </lineage>
</organism>
<dbReference type="GO" id="GO:0005634">
    <property type="term" value="C:nucleus"/>
    <property type="evidence" value="ECO:0007669"/>
    <property type="project" value="UniProtKB-SubCell"/>
</dbReference>
<dbReference type="Proteomes" id="UP001058974">
    <property type="component" value="Chromosome 5"/>
</dbReference>
<dbReference type="SMART" id="SM00717">
    <property type="entry name" value="SANT"/>
    <property type="match status" value="1"/>
</dbReference>
<dbReference type="GO" id="GO:0003677">
    <property type="term" value="F:DNA binding"/>
    <property type="evidence" value="ECO:0007669"/>
    <property type="project" value="UniProtKB-KW"/>
</dbReference>
<accession>A0A9D4WKS6</accession>
<comment type="subcellular location">
    <subcellularLocation>
        <location evidence="1">Nucleus</location>
    </subcellularLocation>
</comment>
<evidence type="ECO:0000256" key="2">
    <source>
        <dbReference type="ARBA" id="ARBA00023015"/>
    </source>
</evidence>
<dbReference type="InterPro" id="IPR052245">
    <property type="entry name" value="Plant_Stress_Dev_TF"/>
</dbReference>
<dbReference type="InterPro" id="IPR009057">
    <property type="entry name" value="Homeodomain-like_sf"/>
</dbReference>
<dbReference type="CDD" id="cd00167">
    <property type="entry name" value="SANT"/>
    <property type="match status" value="1"/>
</dbReference>
<evidence type="ECO:0000259" key="9">
    <source>
        <dbReference type="PROSITE" id="PS51294"/>
    </source>
</evidence>
<evidence type="ECO:0000313" key="10">
    <source>
        <dbReference type="EMBL" id="KAI5404081.1"/>
    </source>
</evidence>
<dbReference type="OrthoDB" id="118550at2759"/>
<evidence type="ECO:0000313" key="11">
    <source>
        <dbReference type="Proteomes" id="UP001058974"/>
    </source>
</evidence>
<proteinExistence type="predicted"/>
<keyword evidence="2" id="KW-0805">Transcription regulation</keyword>
<dbReference type="InterPro" id="IPR017884">
    <property type="entry name" value="SANT_dom"/>
</dbReference>
<feature type="region of interest" description="Disordered" evidence="6">
    <location>
        <begin position="157"/>
        <end position="190"/>
    </location>
</feature>
<dbReference type="PANTHER" id="PTHR44191">
    <property type="entry name" value="TRANSCRIPTION FACTOR KUA1"/>
    <property type="match status" value="1"/>
</dbReference>
<evidence type="ECO:0000256" key="3">
    <source>
        <dbReference type="ARBA" id="ARBA00023125"/>
    </source>
</evidence>
<evidence type="ECO:0000256" key="4">
    <source>
        <dbReference type="ARBA" id="ARBA00023163"/>
    </source>
</evidence>
<evidence type="ECO:0000256" key="1">
    <source>
        <dbReference type="ARBA" id="ARBA00004123"/>
    </source>
</evidence>
<dbReference type="GO" id="GO:0009739">
    <property type="term" value="P:response to gibberellin"/>
    <property type="evidence" value="ECO:0007669"/>
    <property type="project" value="TreeGrafter"/>
</dbReference>